<evidence type="ECO:0000259" key="2">
    <source>
        <dbReference type="Pfam" id="PF21738"/>
    </source>
</evidence>
<comment type="caution">
    <text evidence="3">The sequence shown here is derived from an EMBL/GenBank/DDBJ whole genome shotgun (WGS) entry which is preliminary data.</text>
</comment>
<sequence length="320" mass="35138">MDILDVQRKVRLDNSITSDESKNSVTASLIHNAGAYMFSHIRYIISGVKVDEVRNVGIASTMKGYFSYSPSYINKLENCGWDVGTGKALIMDSKGNFNICIPLKMLMGFAEDVKQILMNVPQELVLKRCADDSDVIYNSVTTEEVKLIITNIVWRVPHVKVGISRELALTKLTTQFNDTEQGKGRCSENQHQNEDVAALAKAGKDVCGQNVCGQLQTPPDLPRSMPDLYYDIAGINFTPQDGPNVDNVRNDQLLWEDNCLSPQQLETTTAVATLHTIPQLAPVITPHQRDRTPDAPKPTGGRAVGPAVRPVGGRRSACAT</sequence>
<dbReference type="PANTHER" id="PTHR36159">
    <property type="entry name" value="PROTEIN CBG23766"/>
    <property type="match status" value="1"/>
</dbReference>
<feature type="region of interest" description="Disordered" evidence="1">
    <location>
        <begin position="286"/>
        <end position="320"/>
    </location>
</feature>
<proteinExistence type="predicted"/>
<evidence type="ECO:0000313" key="4">
    <source>
        <dbReference type="Proteomes" id="UP001458880"/>
    </source>
</evidence>
<evidence type="ECO:0000256" key="1">
    <source>
        <dbReference type="SAM" id="MobiDB-lite"/>
    </source>
</evidence>
<dbReference type="EMBL" id="JASPKY010000541">
    <property type="protein sequence ID" value="KAK9693466.1"/>
    <property type="molecule type" value="Genomic_DNA"/>
</dbReference>
<dbReference type="AlphaFoldDB" id="A0AAW1ITV2"/>
<dbReference type="Pfam" id="PF21738">
    <property type="entry name" value="DJR-like_dom"/>
    <property type="match status" value="1"/>
</dbReference>
<feature type="domain" description="Double jelly roll-like" evidence="2">
    <location>
        <begin position="29"/>
        <end position="171"/>
    </location>
</feature>
<protein>
    <recommendedName>
        <fullName evidence="2">Double jelly roll-like domain-containing protein</fullName>
    </recommendedName>
</protein>
<dbReference type="PANTHER" id="PTHR36159:SF1">
    <property type="entry name" value="RETROVIRUS-RELATED POL POLYPROTEIN FROM TRANSPOSON 412-LIKE PROTEIN"/>
    <property type="match status" value="1"/>
</dbReference>
<evidence type="ECO:0000313" key="3">
    <source>
        <dbReference type="EMBL" id="KAK9693466.1"/>
    </source>
</evidence>
<dbReference type="Proteomes" id="UP001458880">
    <property type="component" value="Unassembled WGS sequence"/>
</dbReference>
<organism evidence="3 4">
    <name type="scientific">Popillia japonica</name>
    <name type="common">Japanese beetle</name>
    <dbReference type="NCBI Taxonomy" id="7064"/>
    <lineage>
        <taxon>Eukaryota</taxon>
        <taxon>Metazoa</taxon>
        <taxon>Ecdysozoa</taxon>
        <taxon>Arthropoda</taxon>
        <taxon>Hexapoda</taxon>
        <taxon>Insecta</taxon>
        <taxon>Pterygota</taxon>
        <taxon>Neoptera</taxon>
        <taxon>Endopterygota</taxon>
        <taxon>Coleoptera</taxon>
        <taxon>Polyphaga</taxon>
        <taxon>Scarabaeiformia</taxon>
        <taxon>Scarabaeidae</taxon>
        <taxon>Rutelinae</taxon>
        <taxon>Popillia</taxon>
    </lineage>
</organism>
<accession>A0AAW1ITV2</accession>
<gene>
    <name evidence="3" type="ORF">QE152_g34166</name>
</gene>
<name>A0AAW1ITV2_POPJA</name>
<keyword evidence="4" id="KW-1185">Reference proteome</keyword>
<reference evidence="3 4" key="1">
    <citation type="journal article" date="2024" name="BMC Genomics">
        <title>De novo assembly and annotation of Popillia japonica's genome with initial clues to its potential as an invasive pest.</title>
        <authorList>
            <person name="Cucini C."/>
            <person name="Boschi S."/>
            <person name="Funari R."/>
            <person name="Cardaioli E."/>
            <person name="Iannotti N."/>
            <person name="Marturano G."/>
            <person name="Paoli F."/>
            <person name="Bruttini M."/>
            <person name="Carapelli A."/>
            <person name="Frati F."/>
            <person name="Nardi F."/>
        </authorList>
    </citation>
    <scope>NUCLEOTIDE SEQUENCE [LARGE SCALE GENOMIC DNA]</scope>
    <source>
        <strain evidence="3">DMR45628</strain>
    </source>
</reference>
<dbReference type="InterPro" id="IPR049512">
    <property type="entry name" value="DJR-like_dom"/>
</dbReference>